<dbReference type="PANTHER" id="PTHR11573:SF6">
    <property type="entry name" value="RIBONUCLEOSIDE-DIPHOSPHATE REDUCTASE LARGE SUBUNIT"/>
    <property type="match status" value="1"/>
</dbReference>
<name>A0A927BZI3_9BACL</name>
<dbReference type="InterPro" id="IPR013509">
    <property type="entry name" value="RNR_lsu_N"/>
</dbReference>
<accession>A0A927BZI3</accession>
<evidence type="ECO:0000256" key="1">
    <source>
        <dbReference type="ARBA" id="ARBA00010406"/>
    </source>
</evidence>
<dbReference type="GO" id="GO:0005524">
    <property type="term" value="F:ATP binding"/>
    <property type="evidence" value="ECO:0007669"/>
    <property type="project" value="UniProtKB-UniRule"/>
</dbReference>
<dbReference type="PROSITE" id="PS51161">
    <property type="entry name" value="ATP_CONE"/>
    <property type="match status" value="1"/>
</dbReference>
<organism evidence="12 13">
    <name type="scientific">Paenibacillus sabuli</name>
    <dbReference type="NCBI Taxonomy" id="2772509"/>
    <lineage>
        <taxon>Bacteria</taxon>
        <taxon>Bacillati</taxon>
        <taxon>Bacillota</taxon>
        <taxon>Bacilli</taxon>
        <taxon>Bacillales</taxon>
        <taxon>Paenibacillaceae</taxon>
        <taxon>Paenibacillus</taxon>
    </lineage>
</organism>
<dbReference type="Proteomes" id="UP000621560">
    <property type="component" value="Unassembled WGS sequence"/>
</dbReference>
<evidence type="ECO:0000256" key="2">
    <source>
        <dbReference type="ARBA" id="ARBA00012274"/>
    </source>
</evidence>
<proteinExistence type="inferred from homology"/>
<dbReference type="Pfam" id="PF00317">
    <property type="entry name" value="Ribonuc_red_lgN"/>
    <property type="match status" value="1"/>
</dbReference>
<sequence>MNIQDSGLLLEEASGFVESYRLTPPIYWSNVIDCQLYIVSSIKYNAVSTRSDNDVDIIKRNGQKEELIFSKLKKVIDFACDGFEGCDALELETALLPYFRNNITTKEVQRTLIQVAVEKTSVEEPNWQYVAAKLLVYDLYKESQINRKYGYFGYGDFYSLITYLTDKGFYGKYILEHYTRDEITELGNYIVPERDYLFNYIGLKTLADRYVIRGFSGEVLELPQEMFMGVAMHLAMKETDKLAWARKFYDVLSRLQMTVATPTLANARKPFHQLSSCFIDTVPDNLWGIYNVDSSFAQVSKFGGGMGIYVGKVRSRGSNIRGYKGVAGGVVPWIKNYNNTAVAVDQLGVRSGAVAVYLDVWHKDIFDFLNLKTNNGDDRMKAHDIFPGVCIPDLFMRKVQARESWYLFDPHEVRSLMGWSLEDSWGEEWERRYEECIAHPMLAKEEVQAIDIMKKVLASSFETGTPFVFYRDTVNRANPNKHKGIVYCSNLCTEICQNMSATEYLSTTHEDGIITTQIKSGDYVVCNLSSLNLGRTRSKEEIEEVVACQMRMMDNVIDLNQYPIPQAEITNKKYRAVGLGTSGYHQWLALNKIAWESEEHLERADELYEWINYCAVKASMEIAKEKGTYNAYEGSEWQTGAYFEQRGYESPQWLELKQQVAEHGVRNAWMFAIAPTASTSLIAGSTAGIDPIFNKFFIEEKKNAVIPQTAPNLSEETFWYYKEAHHIDQHWSIRAAGRRQRHIDQAQSFNLYITPQYTAKEFLELYMAAWENGLKTVYYCRNKSLEVEDCDSCSA</sequence>
<gene>
    <name evidence="12" type="ORF">IDH44_25005</name>
</gene>
<reference evidence="12" key="1">
    <citation type="submission" date="2020-09" db="EMBL/GenBank/DDBJ databases">
        <title>A novel bacterium of genus Paenibacillus, isolated from South China Sea.</title>
        <authorList>
            <person name="Huang H."/>
            <person name="Mo K."/>
            <person name="Hu Y."/>
        </authorList>
    </citation>
    <scope>NUCLEOTIDE SEQUENCE</scope>
    <source>
        <strain evidence="12">IB182496</strain>
    </source>
</reference>
<feature type="domain" description="ATP-cone" evidence="11">
    <location>
        <begin position="55"/>
        <end position="145"/>
    </location>
</feature>
<dbReference type="CDD" id="cd01679">
    <property type="entry name" value="RNR_I"/>
    <property type="match status" value="1"/>
</dbReference>
<protein>
    <recommendedName>
        <fullName evidence="2 10">Ribonucleoside-diphosphate reductase</fullName>
        <ecNumber evidence="2 10">1.17.4.1</ecNumber>
    </recommendedName>
</protein>
<evidence type="ECO:0000256" key="4">
    <source>
        <dbReference type="ARBA" id="ARBA00022741"/>
    </source>
</evidence>
<dbReference type="GO" id="GO:0005971">
    <property type="term" value="C:ribonucleoside-diphosphate reductase complex"/>
    <property type="evidence" value="ECO:0007669"/>
    <property type="project" value="TreeGrafter"/>
</dbReference>
<evidence type="ECO:0000256" key="10">
    <source>
        <dbReference type="RuleBase" id="RU003410"/>
    </source>
</evidence>
<dbReference type="EC" id="1.17.4.1" evidence="2 10"/>
<evidence type="ECO:0000256" key="8">
    <source>
        <dbReference type="ARBA" id="ARBA00047754"/>
    </source>
</evidence>
<evidence type="ECO:0000313" key="12">
    <source>
        <dbReference type="EMBL" id="MBD2848455.1"/>
    </source>
</evidence>
<evidence type="ECO:0000256" key="5">
    <source>
        <dbReference type="ARBA" id="ARBA00022840"/>
    </source>
</evidence>
<dbReference type="InterPro" id="IPR013346">
    <property type="entry name" value="NrdE_NrdA_C"/>
</dbReference>
<dbReference type="PANTHER" id="PTHR11573">
    <property type="entry name" value="RIBONUCLEOSIDE-DIPHOSPHATE REDUCTASE LARGE CHAIN"/>
    <property type="match status" value="1"/>
</dbReference>
<keyword evidence="13" id="KW-1185">Reference proteome</keyword>
<dbReference type="Pfam" id="PF03477">
    <property type="entry name" value="ATP-cone"/>
    <property type="match status" value="1"/>
</dbReference>
<evidence type="ECO:0000313" key="13">
    <source>
        <dbReference type="Proteomes" id="UP000621560"/>
    </source>
</evidence>
<comment type="similarity">
    <text evidence="1 10">Belongs to the ribonucleoside diphosphate reductase large chain family.</text>
</comment>
<comment type="caution">
    <text evidence="12">The sequence shown here is derived from an EMBL/GenBank/DDBJ whole genome shotgun (WGS) entry which is preliminary data.</text>
</comment>
<evidence type="ECO:0000256" key="6">
    <source>
        <dbReference type="ARBA" id="ARBA00023002"/>
    </source>
</evidence>
<dbReference type="NCBIfam" id="TIGR02506">
    <property type="entry name" value="NrdE_NrdA"/>
    <property type="match status" value="1"/>
</dbReference>
<evidence type="ECO:0000259" key="11">
    <source>
        <dbReference type="PROSITE" id="PS51161"/>
    </source>
</evidence>
<dbReference type="Gene3D" id="3.20.70.20">
    <property type="match status" value="1"/>
</dbReference>
<keyword evidence="6 10" id="KW-0560">Oxidoreductase</keyword>
<comment type="function">
    <text evidence="10">Provides the precursors necessary for DNA synthesis. Catalyzes the biosynthesis of deoxyribonucleotides from the corresponding ribonucleotides.</text>
</comment>
<dbReference type="GO" id="GO:0004748">
    <property type="term" value="F:ribonucleoside-diphosphate reductase activity, thioredoxin disulfide as acceptor"/>
    <property type="evidence" value="ECO:0007669"/>
    <property type="project" value="UniProtKB-EC"/>
</dbReference>
<dbReference type="SUPFAM" id="SSF48168">
    <property type="entry name" value="R1 subunit of ribonucleotide reductase, N-terminal domain"/>
    <property type="match status" value="1"/>
</dbReference>
<keyword evidence="3" id="KW-0021">Allosteric enzyme</keyword>
<evidence type="ECO:0000256" key="7">
    <source>
        <dbReference type="ARBA" id="ARBA00023116"/>
    </source>
</evidence>
<dbReference type="FunFam" id="3.20.70.20:FF:000014">
    <property type="entry name" value="Ribonucleoside-diphosphate reductase"/>
    <property type="match status" value="1"/>
</dbReference>
<dbReference type="GO" id="GO:0009263">
    <property type="term" value="P:deoxyribonucleotide biosynthetic process"/>
    <property type="evidence" value="ECO:0007669"/>
    <property type="project" value="UniProtKB-KW"/>
</dbReference>
<dbReference type="InterPro" id="IPR039718">
    <property type="entry name" value="Rrm1"/>
</dbReference>
<comment type="catalytic activity">
    <reaction evidence="8 10">
        <text>a 2'-deoxyribonucleoside 5'-diphosphate + [thioredoxin]-disulfide + H2O = a ribonucleoside 5'-diphosphate + [thioredoxin]-dithiol</text>
        <dbReference type="Rhea" id="RHEA:23252"/>
        <dbReference type="Rhea" id="RHEA-COMP:10698"/>
        <dbReference type="Rhea" id="RHEA-COMP:10700"/>
        <dbReference type="ChEBI" id="CHEBI:15377"/>
        <dbReference type="ChEBI" id="CHEBI:29950"/>
        <dbReference type="ChEBI" id="CHEBI:50058"/>
        <dbReference type="ChEBI" id="CHEBI:57930"/>
        <dbReference type="ChEBI" id="CHEBI:73316"/>
        <dbReference type="EC" id="1.17.4.1"/>
    </reaction>
</comment>
<dbReference type="Pfam" id="PF02867">
    <property type="entry name" value="Ribonuc_red_lgC"/>
    <property type="match status" value="1"/>
</dbReference>
<evidence type="ECO:0000256" key="9">
    <source>
        <dbReference type="PROSITE-ProRule" id="PRU00492"/>
    </source>
</evidence>
<keyword evidence="5 9" id="KW-0067">ATP-binding</keyword>
<dbReference type="PRINTS" id="PR01183">
    <property type="entry name" value="RIBORDTASEM1"/>
</dbReference>
<dbReference type="InterPro" id="IPR000788">
    <property type="entry name" value="RNR_lg_C"/>
</dbReference>
<keyword evidence="7 10" id="KW-0215">Deoxyribonucleotide synthesis</keyword>
<dbReference type="EMBL" id="JACXIZ010000067">
    <property type="protein sequence ID" value="MBD2848455.1"/>
    <property type="molecule type" value="Genomic_DNA"/>
</dbReference>
<dbReference type="InterPro" id="IPR005144">
    <property type="entry name" value="ATP-cone_dom"/>
</dbReference>
<dbReference type="AlphaFoldDB" id="A0A927BZI3"/>
<evidence type="ECO:0000256" key="3">
    <source>
        <dbReference type="ARBA" id="ARBA00022533"/>
    </source>
</evidence>
<keyword evidence="4 9" id="KW-0547">Nucleotide-binding</keyword>
<dbReference type="SUPFAM" id="SSF51998">
    <property type="entry name" value="PFL-like glycyl radical enzymes"/>
    <property type="match status" value="1"/>
</dbReference>
<dbReference type="InterPro" id="IPR008926">
    <property type="entry name" value="RNR_R1-su_N"/>
</dbReference>